<organism evidence="8 9">
    <name type="scientific">Psychrobacillus insolitus</name>
    <dbReference type="NCBI Taxonomy" id="1461"/>
    <lineage>
        <taxon>Bacteria</taxon>
        <taxon>Bacillati</taxon>
        <taxon>Bacillota</taxon>
        <taxon>Bacilli</taxon>
        <taxon>Bacillales</taxon>
        <taxon>Bacillaceae</taxon>
        <taxon>Psychrobacillus</taxon>
    </lineage>
</organism>
<feature type="transmembrane region" description="Helical" evidence="6">
    <location>
        <begin position="341"/>
        <end position="358"/>
    </location>
</feature>
<evidence type="ECO:0000256" key="6">
    <source>
        <dbReference type="SAM" id="Phobius"/>
    </source>
</evidence>
<feature type="transmembrane region" description="Helical" evidence="6">
    <location>
        <begin position="6"/>
        <end position="27"/>
    </location>
</feature>
<dbReference type="InterPro" id="IPR045062">
    <property type="entry name" value="Cyt_c_biogenesis_CcsA/CcmC"/>
</dbReference>
<keyword evidence="5 6" id="KW-0472">Membrane</keyword>
<evidence type="ECO:0000313" key="8">
    <source>
        <dbReference type="EMBL" id="PZX07739.1"/>
    </source>
</evidence>
<dbReference type="RefSeq" id="WP_111438365.1">
    <property type="nucleotide sequence ID" value="NZ_QKZI01000001.1"/>
</dbReference>
<dbReference type="NCBIfam" id="TIGR03144">
    <property type="entry name" value="cytochr_II_ccsB"/>
    <property type="match status" value="1"/>
</dbReference>
<keyword evidence="3" id="KW-0201">Cytochrome c-type biogenesis</keyword>
<feature type="transmembrane region" description="Helical" evidence="6">
    <location>
        <begin position="48"/>
        <end position="70"/>
    </location>
</feature>
<dbReference type="GO" id="GO:0005886">
    <property type="term" value="C:plasma membrane"/>
    <property type="evidence" value="ECO:0007669"/>
    <property type="project" value="TreeGrafter"/>
</dbReference>
<evidence type="ECO:0000256" key="5">
    <source>
        <dbReference type="ARBA" id="ARBA00023136"/>
    </source>
</evidence>
<evidence type="ECO:0000256" key="2">
    <source>
        <dbReference type="ARBA" id="ARBA00022692"/>
    </source>
</evidence>
<reference evidence="8 9" key="1">
    <citation type="submission" date="2018-06" db="EMBL/GenBank/DDBJ databases">
        <title>Genomic Encyclopedia of Type Strains, Phase IV (KMG-IV): sequencing the most valuable type-strain genomes for metagenomic binning, comparative biology and taxonomic classification.</title>
        <authorList>
            <person name="Goeker M."/>
        </authorList>
    </citation>
    <scope>NUCLEOTIDE SEQUENCE [LARGE SCALE GENOMIC DNA]</scope>
    <source>
        <strain evidence="8 9">DSM 5</strain>
    </source>
</reference>
<keyword evidence="9" id="KW-1185">Reference proteome</keyword>
<dbReference type="InterPro" id="IPR002541">
    <property type="entry name" value="Cyt_c_assembly"/>
</dbReference>
<keyword evidence="2 6" id="KW-0812">Transmembrane</keyword>
<dbReference type="PANTHER" id="PTHR30071:SF1">
    <property type="entry name" value="CYTOCHROME B_B6 PROTEIN-RELATED"/>
    <property type="match status" value="1"/>
</dbReference>
<gene>
    <name evidence="8" type="ORF">C7437_101861</name>
</gene>
<evidence type="ECO:0000256" key="4">
    <source>
        <dbReference type="ARBA" id="ARBA00022989"/>
    </source>
</evidence>
<dbReference type="OrthoDB" id="9814290at2"/>
<evidence type="ECO:0000313" key="9">
    <source>
        <dbReference type="Proteomes" id="UP000248646"/>
    </source>
</evidence>
<dbReference type="InterPro" id="IPR017562">
    <property type="entry name" value="Cyt_c_biogenesis_CcsA"/>
</dbReference>
<dbReference type="AlphaFoldDB" id="A0A2W7NB96"/>
<dbReference type="Pfam" id="PF01578">
    <property type="entry name" value="Cytochrom_C_asm"/>
    <property type="match status" value="1"/>
</dbReference>
<evidence type="ECO:0000259" key="7">
    <source>
        <dbReference type="Pfam" id="PF01578"/>
    </source>
</evidence>
<evidence type="ECO:0000256" key="1">
    <source>
        <dbReference type="ARBA" id="ARBA00004141"/>
    </source>
</evidence>
<proteinExistence type="predicted"/>
<dbReference type="GO" id="GO:0020037">
    <property type="term" value="F:heme binding"/>
    <property type="evidence" value="ECO:0007669"/>
    <property type="project" value="InterPro"/>
</dbReference>
<feature type="transmembrane region" description="Helical" evidence="6">
    <location>
        <begin position="106"/>
        <end position="124"/>
    </location>
</feature>
<feature type="domain" description="Cytochrome c assembly protein" evidence="7">
    <location>
        <begin position="269"/>
        <end position="393"/>
    </location>
</feature>
<feature type="transmembrane region" description="Helical" evidence="6">
    <location>
        <begin position="370"/>
        <end position="392"/>
    </location>
</feature>
<dbReference type="GO" id="GO:0017004">
    <property type="term" value="P:cytochrome complex assembly"/>
    <property type="evidence" value="ECO:0007669"/>
    <property type="project" value="UniProtKB-KW"/>
</dbReference>
<comment type="subcellular location">
    <subcellularLocation>
        <location evidence="1">Membrane</location>
        <topology evidence="1">Multi-pass membrane protein</topology>
    </subcellularLocation>
</comment>
<evidence type="ECO:0000256" key="3">
    <source>
        <dbReference type="ARBA" id="ARBA00022748"/>
    </source>
</evidence>
<accession>A0A2W7NB96</accession>
<name>A0A2W7NB96_9BACI</name>
<feature type="transmembrane region" description="Helical" evidence="6">
    <location>
        <begin position="82"/>
        <end position="101"/>
    </location>
</feature>
<dbReference type="Proteomes" id="UP000248646">
    <property type="component" value="Unassembled WGS sequence"/>
</dbReference>
<feature type="transmembrane region" description="Helical" evidence="6">
    <location>
        <begin position="179"/>
        <end position="204"/>
    </location>
</feature>
<comment type="caution">
    <text evidence="8">The sequence shown here is derived from an EMBL/GenBank/DDBJ whole genome shotgun (WGS) entry which is preliminary data.</text>
</comment>
<dbReference type="PANTHER" id="PTHR30071">
    <property type="entry name" value="HEME EXPORTER PROTEIN C"/>
    <property type="match status" value="1"/>
</dbReference>
<protein>
    <submittedName>
        <fullName evidence="8">Cytochrome c-type biogenesis protein CcsB</fullName>
    </submittedName>
</protein>
<feature type="transmembrane region" description="Helical" evidence="6">
    <location>
        <begin position="261"/>
        <end position="279"/>
    </location>
</feature>
<feature type="transmembrane region" description="Helical" evidence="6">
    <location>
        <begin position="144"/>
        <end position="167"/>
    </location>
</feature>
<keyword evidence="4 6" id="KW-1133">Transmembrane helix</keyword>
<dbReference type="EMBL" id="QKZI01000001">
    <property type="protein sequence ID" value="PZX07739.1"/>
    <property type="molecule type" value="Genomic_DNA"/>
</dbReference>
<feature type="transmembrane region" description="Helical" evidence="6">
    <location>
        <begin position="302"/>
        <end position="326"/>
    </location>
</feature>
<sequence>MDLVSLSSTLLFIAFIAYLLATILFGGAVKSSSSTNDNSKSYDRWGKAAITVTIIGFISNLSYFITRWIAAGHAPVSNLYEFTTAFGMMVVAAFILIYFIYKTPALGLFALPIAVLIISYASMFPREISPLIPALKSYWLTVHVITAALGESILAISAVAGFIYLLKNIDQTKKTKERFWIEAVMYTILLVVGFVVSTTTFTIADYKAEYTYVGKEEIEETMVYTMPALFGMNESVAVAENTFEPLVEMPPIVNAKKLTTVVWSIIFGTAIYILLRLILRKRLSLVLQPLVKKSNSQLMDEIGYRAVLIGFPVFTLGALIFAMIWAHEAWSRFWGWDPKEVWALITFLFYAVFLHLRLTKGWEGKKSAWFALLGFIIIMFNLIAVNLIIAGLHSYA</sequence>